<name>A0ABQ8SG10_PERAM</name>
<evidence type="ECO:0000259" key="1">
    <source>
        <dbReference type="Pfam" id="PF13842"/>
    </source>
</evidence>
<keyword evidence="3" id="KW-1185">Reference proteome</keyword>
<gene>
    <name evidence="2" type="ORF">ANN_21283</name>
</gene>
<reference evidence="2 3" key="1">
    <citation type="journal article" date="2022" name="Allergy">
        <title>Genome assembly and annotation of Periplaneta americana reveal a comprehensive cockroach allergen profile.</title>
        <authorList>
            <person name="Wang L."/>
            <person name="Xiong Q."/>
            <person name="Saelim N."/>
            <person name="Wang L."/>
            <person name="Nong W."/>
            <person name="Wan A.T."/>
            <person name="Shi M."/>
            <person name="Liu X."/>
            <person name="Cao Q."/>
            <person name="Hui J.H.L."/>
            <person name="Sookrung N."/>
            <person name="Leung T.F."/>
            <person name="Tungtrongchitr A."/>
            <person name="Tsui S.K.W."/>
        </authorList>
    </citation>
    <scope>NUCLEOTIDE SEQUENCE [LARGE SCALE GENOMIC DNA]</scope>
    <source>
        <strain evidence="2">PWHHKU_190912</strain>
    </source>
</reference>
<dbReference type="Pfam" id="PF13842">
    <property type="entry name" value="zf-Tnp_2"/>
    <property type="match status" value="1"/>
</dbReference>
<proteinExistence type="predicted"/>
<dbReference type="Proteomes" id="UP001148838">
    <property type="component" value="Unassembled WGS sequence"/>
</dbReference>
<protein>
    <recommendedName>
        <fullName evidence="1">PiggyBac transposable element-derived protein 4 C-terminal zinc-finger domain-containing protein</fullName>
    </recommendedName>
</protein>
<comment type="caution">
    <text evidence="2">The sequence shown here is derived from an EMBL/GenBank/DDBJ whole genome shotgun (WGS) entry which is preliminary data.</text>
</comment>
<feature type="domain" description="PiggyBac transposable element-derived protein 4 C-terminal zinc-finger" evidence="1">
    <location>
        <begin position="59"/>
        <end position="100"/>
    </location>
</feature>
<dbReference type="Gene3D" id="3.30.60.190">
    <property type="match status" value="1"/>
</dbReference>
<evidence type="ECO:0000313" key="3">
    <source>
        <dbReference type="Proteomes" id="UP001148838"/>
    </source>
</evidence>
<dbReference type="InterPro" id="IPR032718">
    <property type="entry name" value="PGBD4_Znf_C"/>
</dbReference>
<dbReference type="EMBL" id="JAJSOF020000029">
    <property type="protein sequence ID" value="KAJ4432660.1"/>
    <property type="molecule type" value="Genomic_DNA"/>
</dbReference>
<accession>A0ABQ8SG10</accession>
<evidence type="ECO:0000313" key="2">
    <source>
        <dbReference type="EMBL" id="KAJ4432660.1"/>
    </source>
</evidence>
<organism evidence="2 3">
    <name type="scientific">Periplaneta americana</name>
    <name type="common">American cockroach</name>
    <name type="synonym">Blatta americana</name>
    <dbReference type="NCBI Taxonomy" id="6978"/>
    <lineage>
        <taxon>Eukaryota</taxon>
        <taxon>Metazoa</taxon>
        <taxon>Ecdysozoa</taxon>
        <taxon>Arthropoda</taxon>
        <taxon>Hexapoda</taxon>
        <taxon>Insecta</taxon>
        <taxon>Pterygota</taxon>
        <taxon>Neoptera</taxon>
        <taxon>Polyneoptera</taxon>
        <taxon>Dictyoptera</taxon>
        <taxon>Blattodea</taxon>
        <taxon>Blattoidea</taxon>
        <taxon>Blattidae</taxon>
        <taxon>Blattinae</taxon>
        <taxon>Periplaneta</taxon>
    </lineage>
</organism>
<sequence>MSTNRTNRLSLRLDLIKGLILTFRPEVPSPQSAGRPSINPVPKRLLERHYIEKIPSRGKKSKPQKRCTVCSKHGKRKESIYWCPDCGVGLCFKLCFKEFHTKLDF</sequence>